<sequence>METAIELFSIFGGVDWGTLDTSKEPIELIKDLILPDFRYIRNDITELTDGLPLHHSILTGLAMGDSRLQTAFKRASVSKDVGENAIFELSEAKIIRVFKQTAIFNSPFLRFWFAFVSPIFKGIRDGDYKELEERYAKRGSDFVQLTFIQLAYELIKLNFKEDRIKEIRPFLEDGIELDIYAKTTSKQIIAGVCRYSNAKIKKSELTKLQETCETAGITPDILVIVSKNGFSKELKELKSDKLRLITLKNFKKIVE</sequence>
<dbReference type="InterPro" id="IPR004256">
    <property type="entry name" value="DUF234"/>
</dbReference>
<protein>
    <recommendedName>
        <fullName evidence="1">DUF234 domain-containing protein</fullName>
    </recommendedName>
</protein>
<organism evidence="2">
    <name type="scientific">hydrothermal vent metagenome</name>
    <dbReference type="NCBI Taxonomy" id="652676"/>
    <lineage>
        <taxon>unclassified sequences</taxon>
        <taxon>metagenomes</taxon>
        <taxon>ecological metagenomes</taxon>
    </lineage>
</organism>
<dbReference type="EMBL" id="FPHF01000092">
    <property type="protein sequence ID" value="SFV66587.1"/>
    <property type="molecule type" value="Genomic_DNA"/>
</dbReference>
<evidence type="ECO:0000259" key="1">
    <source>
        <dbReference type="Pfam" id="PF03008"/>
    </source>
</evidence>
<proteinExistence type="predicted"/>
<evidence type="ECO:0000313" key="2">
    <source>
        <dbReference type="EMBL" id="SFV66587.1"/>
    </source>
</evidence>
<accession>A0A1W1CLL4</accession>
<name>A0A1W1CLL4_9ZZZZ</name>
<feature type="domain" description="DUF234" evidence="1">
    <location>
        <begin position="112"/>
        <end position="201"/>
    </location>
</feature>
<dbReference type="AlphaFoldDB" id="A0A1W1CLL4"/>
<gene>
    <name evidence="2" type="ORF">MNB_SM-4-1219</name>
</gene>
<dbReference type="Pfam" id="PF03008">
    <property type="entry name" value="DUF234"/>
    <property type="match status" value="1"/>
</dbReference>
<reference evidence="2" key="1">
    <citation type="submission" date="2016-10" db="EMBL/GenBank/DDBJ databases">
        <authorList>
            <person name="de Groot N.N."/>
        </authorList>
    </citation>
    <scope>NUCLEOTIDE SEQUENCE</scope>
</reference>